<dbReference type="Pfam" id="PF00172">
    <property type="entry name" value="Zn_clus"/>
    <property type="match status" value="1"/>
</dbReference>
<dbReference type="GO" id="GO:0008270">
    <property type="term" value="F:zinc ion binding"/>
    <property type="evidence" value="ECO:0007669"/>
    <property type="project" value="InterPro"/>
</dbReference>
<feature type="domain" description="Zn(2)-C6 fungal-type" evidence="3">
    <location>
        <begin position="144"/>
        <end position="176"/>
    </location>
</feature>
<feature type="compositionally biased region" description="Low complexity" evidence="2">
    <location>
        <begin position="53"/>
        <end position="64"/>
    </location>
</feature>
<dbReference type="GO" id="GO:0005634">
    <property type="term" value="C:nucleus"/>
    <property type="evidence" value="ECO:0007669"/>
    <property type="project" value="TreeGrafter"/>
</dbReference>
<dbReference type="Proteomes" id="UP000279259">
    <property type="component" value="Unassembled WGS sequence"/>
</dbReference>
<dbReference type="GO" id="GO:0001080">
    <property type="term" value="P:nitrogen catabolite activation of transcription from RNA polymerase II promoter"/>
    <property type="evidence" value="ECO:0007669"/>
    <property type="project" value="TreeGrafter"/>
</dbReference>
<feature type="compositionally biased region" description="Polar residues" evidence="2">
    <location>
        <begin position="219"/>
        <end position="230"/>
    </location>
</feature>
<dbReference type="Gene3D" id="4.10.240.10">
    <property type="entry name" value="Zn(2)-C6 fungal-type DNA-binding domain"/>
    <property type="match status" value="1"/>
</dbReference>
<evidence type="ECO:0000313" key="5">
    <source>
        <dbReference type="Proteomes" id="UP000279259"/>
    </source>
</evidence>
<gene>
    <name evidence="4" type="ORF">EHS25_005857</name>
</gene>
<dbReference type="PROSITE" id="PS00463">
    <property type="entry name" value="ZN2_CY6_FUNGAL_1"/>
    <property type="match status" value="1"/>
</dbReference>
<evidence type="ECO:0000256" key="2">
    <source>
        <dbReference type="SAM" id="MobiDB-lite"/>
    </source>
</evidence>
<feature type="compositionally biased region" description="Low complexity" evidence="2">
    <location>
        <begin position="304"/>
        <end position="314"/>
    </location>
</feature>
<dbReference type="CDD" id="cd12148">
    <property type="entry name" value="fungal_TF_MHR"/>
    <property type="match status" value="1"/>
</dbReference>
<dbReference type="SUPFAM" id="SSF57701">
    <property type="entry name" value="Zn2/Cys6 DNA-binding domain"/>
    <property type="match status" value="1"/>
</dbReference>
<dbReference type="EMBL" id="RSCD01000026">
    <property type="protein sequence ID" value="RSH82867.1"/>
    <property type="molecule type" value="Genomic_DNA"/>
</dbReference>
<dbReference type="GO" id="GO:0003677">
    <property type="term" value="F:DNA binding"/>
    <property type="evidence" value="ECO:0007669"/>
    <property type="project" value="InterPro"/>
</dbReference>
<dbReference type="SMART" id="SM00066">
    <property type="entry name" value="GAL4"/>
    <property type="match status" value="1"/>
</dbReference>
<keyword evidence="1" id="KW-0539">Nucleus</keyword>
<comment type="caution">
    <text evidence="4">The sequence shown here is derived from an EMBL/GenBank/DDBJ whole genome shotgun (WGS) entry which is preliminary data.</text>
</comment>
<name>A0A427XVN6_9TREE</name>
<dbReference type="PANTHER" id="PTHR31668:SF10">
    <property type="entry name" value="ZN(II)2CYS6 TRANSCRIPTION FACTOR (EUROFUNG)"/>
    <property type="match status" value="1"/>
</dbReference>
<dbReference type="GO" id="GO:0000981">
    <property type="term" value="F:DNA-binding transcription factor activity, RNA polymerase II-specific"/>
    <property type="evidence" value="ECO:0007669"/>
    <property type="project" value="InterPro"/>
</dbReference>
<proteinExistence type="predicted"/>
<protein>
    <recommendedName>
        <fullName evidence="3">Zn(2)-C6 fungal-type domain-containing protein</fullName>
    </recommendedName>
</protein>
<feature type="compositionally biased region" description="Polar residues" evidence="2">
    <location>
        <begin position="74"/>
        <end position="99"/>
    </location>
</feature>
<dbReference type="CDD" id="cd00067">
    <property type="entry name" value="GAL4"/>
    <property type="match status" value="1"/>
</dbReference>
<evidence type="ECO:0000313" key="4">
    <source>
        <dbReference type="EMBL" id="RSH82867.1"/>
    </source>
</evidence>
<accession>A0A427XVN6</accession>
<evidence type="ECO:0000256" key="1">
    <source>
        <dbReference type="ARBA" id="ARBA00023242"/>
    </source>
</evidence>
<reference evidence="4 5" key="1">
    <citation type="submission" date="2018-11" db="EMBL/GenBank/DDBJ databases">
        <title>Genome sequence of Saitozyma podzolica DSM 27192.</title>
        <authorList>
            <person name="Aliyu H."/>
            <person name="Gorte O."/>
            <person name="Ochsenreither K."/>
        </authorList>
    </citation>
    <scope>NUCLEOTIDE SEQUENCE [LARGE SCALE GENOMIC DNA]</scope>
    <source>
        <strain evidence="4 5">DSM 27192</strain>
    </source>
</reference>
<organism evidence="4 5">
    <name type="scientific">Saitozyma podzolica</name>
    <dbReference type="NCBI Taxonomy" id="1890683"/>
    <lineage>
        <taxon>Eukaryota</taxon>
        <taxon>Fungi</taxon>
        <taxon>Dikarya</taxon>
        <taxon>Basidiomycota</taxon>
        <taxon>Agaricomycotina</taxon>
        <taxon>Tremellomycetes</taxon>
        <taxon>Tremellales</taxon>
        <taxon>Trimorphomycetaceae</taxon>
        <taxon>Saitozyma</taxon>
    </lineage>
</organism>
<dbReference type="PROSITE" id="PS50048">
    <property type="entry name" value="ZN2_CY6_FUNGAL_2"/>
    <property type="match status" value="1"/>
</dbReference>
<dbReference type="InterPro" id="IPR050797">
    <property type="entry name" value="Carb_Metab_Trans_Reg"/>
</dbReference>
<sequence length="899" mass="95341">MEYDPAEMAQLPHLSATSEHYFNTTSAAAYQPTHPLPAGHGATSFLGPAHAPSTSGSGAVSTSTRLDGVPPYSLSINHGNDNDDSNGTGTGPSHNHITVNGNGNGHGKGNGKGNSKGSSKADRTGSSTGAIGVARPPRSRKNRPCDRCRKSKSRCAIGASGPPCSQCSETRKDCTFELAPPVRKPRLQSTAEDGSSLGLGLGSDDVGGLLMGGRDSDTPTRSPSISTPATTAPRKRSRPGQRPRLSSARSRSRSSSVSSGGSESSGDAGGGSLVESGSGRARATARARMSDSVSVSTPQERPSRAGARNGNASGAGAGPSKKAKTKDRRDTNLSGLDVLAAAVPSFDHLANSEYDPHVLTVVLTDDLLPISDPREDGEKSHVKQISSDPARPIFVVMNPKTDTSQQPMPGAVSLAHLRTFLRHHPSHLPESHLISLYHTHVHPALPILPNNPTASQPPQLLATVLVTSLSHSKDTRSLAAPAAGLLSLGMPGLEENNLSGVASAVLELGIRPINSSRASYLLLAKVSRPRWTSMLVDLVGIITLRTLVDANSADHADPAQTVALAQLLGMHMNPLQWAIPRWEQHLRIRLWWILAMHDAWMSFLNSRPCLMQAHNNSVPLPSLSSVLEASCAHSSASSDSAKAFITSCRLANLVRRLQRDVCTLGAVADRSTRERRDEVVELARRADELFGEWKGSASEGSARPTGVVSLLVHLLGFRCMLKRILIELDHGLGAMFTPDAEVLAPFNDCVGFIAQLSETELDGYFLNYASHIISSVTSSLIRLSLASPSSSTNSAMDLLSRLVRALHGFQTTSEWDIASPALRRAAAVENKLKSLGEHDQLLRALRGGITQSPLDVMAAVEAIATTAVAEASEMEPQFVWDWSGMDWDFGSLLGGTNMT</sequence>
<keyword evidence="5" id="KW-1185">Reference proteome</keyword>
<dbReference type="PANTHER" id="PTHR31668">
    <property type="entry name" value="GLUCOSE TRANSPORT TRANSCRIPTION REGULATOR RGT1-RELATED-RELATED"/>
    <property type="match status" value="1"/>
</dbReference>
<dbReference type="GO" id="GO:0006351">
    <property type="term" value="P:DNA-templated transcription"/>
    <property type="evidence" value="ECO:0007669"/>
    <property type="project" value="InterPro"/>
</dbReference>
<dbReference type="OrthoDB" id="2123952at2759"/>
<feature type="compositionally biased region" description="Polar residues" evidence="2">
    <location>
        <begin position="291"/>
        <end position="300"/>
    </location>
</feature>
<feature type="compositionally biased region" description="Low complexity" evidence="2">
    <location>
        <begin position="193"/>
        <end position="208"/>
    </location>
</feature>
<dbReference type="InterPro" id="IPR036864">
    <property type="entry name" value="Zn2-C6_fun-type_DNA-bd_sf"/>
</dbReference>
<feature type="region of interest" description="Disordered" evidence="2">
    <location>
        <begin position="32"/>
        <end position="330"/>
    </location>
</feature>
<dbReference type="AlphaFoldDB" id="A0A427XVN6"/>
<feature type="compositionally biased region" description="Gly residues" evidence="2">
    <location>
        <begin position="102"/>
        <end position="114"/>
    </location>
</feature>
<feature type="compositionally biased region" description="Low complexity" evidence="2">
    <location>
        <begin position="246"/>
        <end position="266"/>
    </location>
</feature>
<dbReference type="InterPro" id="IPR001138">
    <property type="entry name" value="Zn2Cys6_DnaBD"/>
</dbReference>
<dbReference type="STRING" id="1890683.A0A427XVN6"/>
<evidence type="ECO:0000259" key="3">
    <source>
        <dbReference type="PROSITE" id="PS50048"/>
    </source>
</evidence>